<name>A0ABD2N9W7_9CUCU</name>
<organism evidence="1 2">
    <name type="scientific">Cryptolaemus montrouzieri</name>
    <dbReference type="NCBI Taxonomy" id="559131"/>
    <lineage>
        <taxon>Eukaryota</taxon>
        <taxon>Metazoa</taxon>
        <taxon>Ecdysozoa</taxon>
        <taxon>Arthropoda</taxon>
        <taxon>Hexapoda</taxon>
        <taxon>Insecta</taxon>
        <taxon>Pterygota</taxon>
        <taxon>Neoptera</taxon>
        <taxon>Endopterygota</taxon>
        <taxon>Coleoptera</taxon>
        <taxon>Polyphaga</taxon>
        <taxon>Cucujiformia</taxon>
        <taxon>Coccinelloidea</taxon>
        <taxon>Coccinellidae</taxon>
        <taxon>Scymninae</taxon>
        <taxon>Scymnini</taxon>
        <taxon>Cryptolaemus</taxon>
    </lineage>
</organism>
<evidence type="ECO:0000313" key="2">
    <source>
        <dbReference type="Proteomes" id="UP001516400"/>
    </source>
</evidence>
<sequence>MDILALTNSAINFVLYCSMSRQFRVTFHGLFVSKLFGACSSNRQQAIEENGVNLGDAIEAFNNTANTRHSFLD</sequence>
<reference evidence="1 2" key="1">
    <citation type="journal article" date="2021" name="BMC Biol.">
        <title>Horizontally acquired antibacterial genes associated with adaptive radiation of ladybird beetles.</title>
        <authorList>
            <person name="Li H.S."/>
            <person name="Tang X.F."/>
            <person name="Huang Y.H."/>
            <person name="Xu Z.Y."/>
            <person name="Chen M.L."/>
            <person name="Du X.Y."/>
            <person name="Qiu B.Y."/>
            <person name="Chen P.T."/>
            <person name="Zhang W."/>
            <person name="Slipinski A."/>
            <person name="Escalona H.E."/>
            <person name="Waterhouse R.M."/>
            <person name="Zwick A."/>
            <person name="Pang H."/>
        </authorList>
    </citation>
    <scope>NUCLEOTIDE SEQUENCE [LARGE SCALE GENOMIC DNA]</scope>
    <source>
        <strain evidence="1">SYSU2018</strain>
    </source>
</reference>
<gene>
    <name evidence="1" type="ORF">HHI36_020091</name>
</gene>
<protein>
    <recommendedName>
        <fullName evidence="3">G-protein coupled receptors family 1 profile domain-containing protein</fullName>
    </recommendedName>
</protein>
<dbReference type="SUPFAM" id="SSF81321">
    <property type="entry name" value="Family A G protein-coupled receptor-like"/>
    <property type="match status" value="1"/>
</dbReference>
<comment type="caution">
    <text evidence="1">The sequence shown here is derived from an EMBL/GenBank/DDBJ whole genome shotgun (WGS) entry which is preliminary data.</text>
</comment>
<dbReference type="EMBL" id="JABFTP020000083">
    <property type="protein sequence ID" value="KAL3275324.1"/>
    <property type="molecule type" value="Genomic_DNA"/>
</dbReference>
<dbReference type="InterPro" id="IPR053219">
    <property type="entry name" value="GPCR_Dmsr-1"/>
</dbReference>
<dbReference type="Proteomes" id="UP001516400">
    <property type="component" value="Unassembled WGS sequence"/>
</dbReference>
<dbReference type="AlphaFoldDB" id="A0ABD2N9W7"/>
<evidence type="ECO:0000313" key="1">
    <source>
        <dbReference type="EMBL" id="KAL3275324.1"/>
    </source>
</evidence>
<dbReference type="PANTHER" id="PTHR46273">
    <property type="entry name" value="MYOSUPPRESSIN RECEPTOR 1, ISOFORM B-RELATED"/>
    <property type="match status" value="1"/>
</dbReference>
<dbReference type="PANTHER" id="PTHR46273:SF4">
    <property type="entry name" value="AT19640P"/>
    <property type="match status" value="1"/>
</dbReference>
<evidence type="ECO:0008006" key="3">
    <source>
        <dbReference type="Google" id="ProtNLM"/>
    </source>
</evidence>
<accession>A0ABD2N9W7</accession>
<keyword evidence="2" id="KW-1185">Reference proteome</keyword>
<dbReference type="Gene3D" id="1.20.1070.10">
    <property type="entry name" value="Rhodopsin 7-helix transmembrane proteins"/>
    <property type="match status" value="1"/>
</dbReference>
<proteinExistence type="predicted"/>